<keyword evidence="1" id="KW-0732">Signal</keyword>
<reference evidence="3" key="1">
    <citation type="submission" date="2021-03" db="EMBL/GenBank/DDBJ databases">
        <authorList>
            <person name="Tagirdzhanova G."/>
        </authorList>
    </citation>
    <scope>NUCLEOTIDE SEQUENCE</scope>
</reference>
<evidence type="ECO:0000259" key="2">
    <source>
        <dbReference type="Pfam" id="PF24864"/>
    </source>
</evidence>
<dbReference type="InterPro" id="IPR056632">
    <property type="entry name" value="DUF7730"/>
</dbReference>
<evidence type="ECO:0000313" key="4">
    <source>
        <dbReference type="Proteomes" id="UP000664521"/>
    </source>
</evidence>
<gene>
    <name evidence="3" type="ORF">HETSPECPRED_002100</name>
</gene>
<comment type="caution">
    <text evidence="3">The sequence shown here is derived from an EMBL/GenBank/DDBJ whole genome shotgun (WGS) entry which is preliminary data.</text>
</comment>
<dbReference type="Pfam" id="PF24864">
    <property type="entry name" value="DUF7730"/>
    <property type="match status" value="1"/>
</dbReference>
<protein>
    <recommendedName>
        <fullName evidence="2">DUF7730 domain-containing protein</fullName>
    </recommendedName>
</protein>
<dbReference type="OrthoDB" id="4757095at2759"/>
<feature type="chain" id="PRO_5034021603" description="DUF7730 domain-containing protein" evidence="1">
    <location>
        <begin position="21"/>
        <end position="319"/>
    </location>
</feature>
<dbReference type="AlphaFoldDB" id="A0A8H3J3B8"/>
<feature type="signal peptide" evidence="1">
    <location>
        <begin position="1"/>
        <end position="20"/>
    </location>
</feature>
<dbReference type="EMBL" id="CAJPDS010000141">
    <property type="protein sequence ID" value="CAF9939913.1"/>
    <property type="molecule type" value="Genomic_DNA"/>
</dbReference>
<proteinExistence type="predicted"/>
<name>A0A8H3J3B8_9LECA</name>
<dbReference type="Proteomes" id="UP000664521">
    <property type="component" value="Unassembled WGS sequence"/>
</dbReference>
<evidence type="ECO:0000313" key="3">
    <source>
        <dbReference type="EMBL" id="CAF9939913.1"/>
    </source>
</evidence>
<keyword evidence="4" id="KW-1185">Reference proteome</keyword>
<evidence type="ECO:0000256" key="1">
    <source>
        <dbReference type="SAM" id="SignalP"/>
    </source>
</evidence>
<dbReference type="PANTHER" id="PTHR38790:SF4">
    <property type="entry name" value="2EXR DOMAIN-CONTAINING PROTEIN"/>
    <property type="match status" value="1"/>
</dbReference>
<sequence length="319" mass="36322">MNDNLESLLFLLRLPYFILSRLFRPSKPPPPKSSIQTREAALKRIETYEPTPLPRIRPRTLTIEDLHRSNESAFPSSEAVGEAQPSNPPFFRLPPEVRQMIYTEVLGGQTLHIIRKRNRLGFLKCRAPRREACPTKSCLGSVDGDGVWTRGVSGKEKTDGGLLDLALVSRRVYTEALTVLYAANEFYLSSLLTLFSLQRTLVPHRLAAIKSLTLYWYLRYPFYSPSPAVLHHPPPHDEATWEEFWRIMRVEMHGLRKVVVRIWHTDMSLDTEGERRMLAPLGALGVERGLKVMVWLPWKGEEGEVAEGLILMRGAASAL</sequence>
<organism evidence="3 4">
    <name type="scientific">Heterodermia speciosa</name>
    <dbReference type="NCBI Taxonomy" id="116794"/>
    <lineage>
        <taxon>Eukaryota</taxon>
        <taxon>Fungi</taxon>
        <taxon>Dikarya</taxon>
        <taxon>Ascomycota</taxon>
        <taxon>Pezizomycotina</taxon>
        <taxon>Lecanoromycetes</taxon>
        <taxon>OSLEUM clade</taxon>
        <taxon>Lecanoromycetidae</taxon>
        <taxon>Caliciales</taxon>
        <taxon>Physciaceae</taxon>
        <taxon>Heterodermia</taxon>
    </lineage>
</organism>
<accession>A0A8H3J3B8</accession>
<feature type="domain" description="DUF7730" evidence="2">
    <location>
        <begin position="89"/>
        <end position="302"/>
    </location>
</feature>
<dbReference type="PANTHER" id="PTHR38790">
    <property type="entry name" value="2EXR DOMAIN-CONTAINING PROTEIN-RELATED"/>
    <property type="match status" value="1"/>
</dbReference>